<evidence type="ECO:0000256" key="1">
    <source>
        <dbReference type="SAM" id="MobiDB-lite"/>
    </source>
</evidence>
<accession>A0A9P6XS41</accession>
<proteinExistence type="predicted"/>
<dbReference type="EMBL" id="JAANIT010005683">
    <property type="protein sequence ID" value="KAG1531309.1"/>
    <property type="molecule type" value="Genomic_DNA"/>
</dbReference>
<dbReference type="Proteomes" id="UP000717996">
    <property type="component" value="Unassembled WGS sequence"/>
</dbReference>
<feature type="region of interest" description="Disordered" evidence="1">
    <location>
        <begin position="76"/>
        <end position="99"/>
    </location>
</feature>
<evidence type="ECO:0000313" key="2">
    <source>
        <dbReference type="EMBL" id="KAG1531309.1"/>
    </source>
</evidence>
<gene>
    <name evidence="2" type="ORF">G6F51_013565</name>
</gene>
<protein>
    <submittedName>
        <fullName evidence="2">Uncharacterized protein</fullName>
    </submittedName>
</protein>
<organism evidence="2 3">
    <name type="scientific">Rhizopus oryzae</name>
    <name type="common">Mucormycosis agent</name>
    <name type="synonym">Rhizopus arrhizus var. delemar</name>
    <dbReference type="NCBI Taxonomy" id="64495"/>
    <lineage>
        <taxon>Eukaryota</taxon>
        <taxon>Fungi</taxon>
        <taxon>Fungi incertae sedis</taxon>
        <taxon>Mucoromycota</taxon>
        <taxon>Mucoromycotina</taxon>
        <taxon>Mucoromycetes</taxon>
        <taxon>Mucorales</taxon>
        <taxon>Mucorineae</taxon>
        <taxon>Rhizopodaceae</taxon>
        <taxon>Rhizopus</taxon>
    </lineage>
</organism>
<feature type="compositionally biased region" description="Polar residues" evidence="1">
    <location>
        <begin position="85"/>
        <end position="98"/>
    </location>
</feature>
<sequence>MSSNRPPVWTKLERLSTELQSKANAWQSLDSLKPRTKNELQKITQSTHSISQPVSDIWYPKKKITNPLTPLVMNSCKPSHKLDSSKSSCKDNQQTTTDPEAVETTMATMQDHVDTEEEEEALFLEDGARVEAPAPINHVNEESTKPKIEVQHYSTPSDGIKPGGRLQHFYQEWTQTTTHR</sequence>
<name>A0A9P6XS41_RHIOR</name>
<evidence type="ECO:0000313" key="3">
    <source>
        <dbReference type="Proteomes" id="UP000717996"/>
    </source>
</evidence>
<dbReference type="AlphaFoldDB" id="A0A9P6XS41"/>
<reference evidence="2" key="1">
    <citation type="journal article" date="2020" name="Microb. Genom.">
        <title>Genetic diversity of clinical and environmental Mucorales isolates obtained from an investigation of mucormycosis cases among solid organ transplant recipients.</title>
        <authorList>
            <person name="Nguyen M.H."/>
            <person name="Kaul D."/>
            <person name="Muto C."/>
            <person name="Cheng S.J."/>
            <person name="Richter R.A."/>
            <person name="Bruno V.M."/>
            <person name="Liu G."/>
            <person name="Beyhan S."/>
            <person name="Sundermann A.J."/>
            <person name="Mounaud S."/>
            <person name="Pasculle A.W."/>
            <person name="Nierman W.C."/>
            <person name="Driscoll E."/>
            <person name="Cumbie R."/>
            <person name="Clancy C.J."/>
            <person name="Dupont C.L."/>
        </authorList>
    </citation>
    <scope>NUCLEOTIDE SEQUENCE</scope>
    <source>
        <strain evidence="2">GL16</strain>
    </source>
</reference>
<comment type="caution">
    <text evidence="2">The sequence shown here is derived from an EMBL/GenBank/DDBJ whole genome shotgun (WGS) entry which is preliminary data.</text>
</comment>